<evidence type="ECO:0000313" key="3">
    <source>
        <dbReference type="Proteomes" id="UP001595816"/>
    </source>
</evidence>
<organism evidence="2 3">
    <name type="scientific">Hamadaea flava</name>
    <dbReference type="NCBI Taxonomy" id="1742688"/>
    <lineage>
        <taxon>Bacteria</taxon>
        <taxon>Bacillati</taxon>
        <taxon>Actinomycetota</taxon>
        <taxon>Actinomycetes</taxon>
        <taxon>Micromonosporales</taxon>
        <taxon>Micromonosporaceae</taxon>
        <taxon>Hamadaea</taxon>
    </lineage>
</organism>
<evidence type="ECO:0008006" key="4">
    <source>
        <dbReference type="Google" id="ProtNLM"/>
    </source>
</evidence>
<keyword evidence="1" id="KW-0732">Signal</keyword>
<name>A0ABV8LY57_9ACTN</name>
<accession>A0ABV8LY57</accession>
<dbReference type="RefSeq" id="WP_253760699.1">
    <property type="nucleotide sequence ID" value="NZ_JAMZDZ010000001.1"/>
</dbReference>
<reference evidence="3" key="1">
    <citation type="journal article" date="2019" name="Int. J. Syst. Evol. Microbiol.">
        <title>The Global Catalogue of Microorganisms (GCM) 10K type strain sequencing project: providing services to taxonomists for standard genome sequencing and annotation.</title>
        <authorList>
            <consortium name="The Broad Institute Genomics Platform"/>
            <consortium name="The Broad Institute Genome Sequencing Center for Infectious Disease"/>
            <person name="Wu L."/>
            <person name="Ma J."/>
        </authorList>
    </citation>
    <scope>NUCLEOTIDE SEQUENCE [LARGE SCALE GENOMIC DNA]</scope>
    <source>
        <strain evidence="3">CGMCC 4.7289</strain>
    </source>
</reference>
<dbReference type="Proteomes" id="UP001595816">
    <property type="component" value="Unassembled WGS sequence"/>
</dbReference>
<comment type="caution">
    <text evidence="2">The sequence shown here is derived from an EMBL/GenBank/DDBJ whole genome shotgun (WGS) entry which is preliminary data.</text>
</comment>
<gene>
    <name evidence="2" type="ORF">ACFOZ4_34315</name>
</gene>
<keyword evidence="3" id="KW-1185">Reference proteome</keyword>
<dbReference type="EMBL" id="JBHSAY010000024">
    <property type="protein sequence ID" value="MFC4135715.1"/>
    <property type="molecule type" value="Genomic_DNA"/>
</dbReference>
<feature type="chain" id="PRO_5047499972" description="Tat pathway signal sequence domain protein" evidence="1">
    <location>
        <begin position="25"/>
        <end position="220"/>
    </location>
</feature>
<protein>
    <recommendedName>
        <fullName evidence="4">Tat pathway signal sequence domain protein</fullName>
    </recommendedName>
</protein>
<feature type="signal peptide" evidence="1">
    <location>
        <begin position="1"/>
        <end position="24"/>
    </location>
</feature>
<evidence type="ECO:0000256" key="1">
    <source>
        <dbReference type="SAM" id="SignalP"/>
    </source>
</evidence>
<proteinExistence type="predicted"/>
<sequence length="220" mass="23787">MSRRTVISAAAAGSVLALGTPAVAATGADVRTAAALVDRDQLGKAITTSPEGRRVTLQYAPDFHERLSEWLRFWWANAPTGWIAPFQVQSAGTTPDGEAFLLTGIAYTRADRRHDGFVARERDARYWATVASLYHHFSSVTLADTHIRVGDGHAGFSGSPAQVGFVRTALATVWQDASSDWEKAAGRAIRWSGREGSITSRAGWANFTRATLRRGLGTEL</sequence>
<evidence type="ECO:0000313" key="2">
    <source>
        <dbReference type="EMBL" id="MFC4135715.1"/>
    </source>
</evidence>